<dbReference type="PROSITE" id="PS50110">
    <property type="entry name" value="RESPONSE_REGULATORY"/>
    <property type="match status" value="1"/>
</dbReference>
<reference evidence="6 7" key="1">
    <citation type="submission" date="2020-08" db="EMBL/GenBank/DDBJ databases">
        <title>Sequencing the genomes of 1000 actinobacteria strains.</title>
        <authorList>
            <person name="Klenk H.-P."/>
        </authorList>
    </citation>
    <scope>NUCLEOTIDE SEQUENCE [LARGE SCALE GENOMIC DNA]</scope>
    <source>
        <strain evidence="6 7">DSM 44551</strain>
    </source>
</reference>
<dbReference type="PANTHER" id="PTHR48111">
    <property type="entry name" value="REGULATOR OF RPOS"/>
    <property type="match status" value="1"/>
</dbReference>
<evidence type="ECO:0000256" key="1">
    <source>
        <dbReference type="ARBA" id="ARBA00023125"/>
    </source>
</evidence>
<feature type="domain" description="Response regulatory" evidence="4">
    <location>
        <begin position="2"/>
        <end position="117"/>
    </location>
</feature>
<dbReference type="GO" id="GO:0032993">
    <property type="term" value="C:protein-DNA complex"/>
    <property type="evidence" value="ECO:0007669"/>
    <property type="project" value="TreeGrafter"/>
</dbReference>
<feature type="domain" description="OmpR/PhoB-type" evidence="5">
    <location>
        <begin position="125"/>
        <end position="218"/>
    </location>
</feature>
<dbReference type="Pfam" id="PF00486">
    <property type="entry name" value="Trans_reg_C"/>
    <property type="match status" value="1"/>
</dbReference>
<dbReference type="SMART" id="SM00448">
    <property type="entry name" value="REC"/>
    <property type="match status" value="1"/>
</dbReference>
<protein>
    <submittedName>
        <fullName evidence="6">DNA-binding response OmpR family regulator</fullName>
    </submittedName>
</protein>
<dbReference type="Gene3D" id="6.10.250.690">
    <property type="match status" value="1"/>
</dbReference>
<dbReference type="SUPFAM" id="SSF52172">
    <property type="entry name" value="CheY-like"/>
    <property type="match status" value="1"/>
</dbReference>
<dbReference type="GO" id="GO:0006355">
    <property type="term" value="P:regulation of DNA-templated transcription"/>
    <property type="evidence" value="ECO:0007669"/>
    <property type="project" value="InterPro"/>
</dbReference>
<dbReference type="Proteomes" id="UP000572635">
    <property type="component" value="Unassembled WGS sequence"/>
</dbReference>
<dbReference type="InterPro" id="IPR001867">
    <property type="entry name" value="OmpR/PhoB-type_DNA-bd"/>
</dbReference>
<accession>A0A7W8VFF3</accession>
<dbReference type="EMBL" id="JACHDB010000001">
    <property type="protein sequence ID" value="MBB5433914.1"/>
    <property type="molecule type" value="Genomic_DNA"/>
</dbReference>
<dbReference type="Gene3D" id="1.10.10.10">
    <property type="entry name" value="Winged helix-like DNA-binding domain superfamily/Winged helix DNA-binding domain"/>
    <property type="match status" value="1"/>
</dbReference>
<dbReference type="InterPro" id="IPR036388">
    <property type="entry name" value="WH-like_DNA-bd_sf"/>
</dbReference>
<comment type="caution">
    <text evidence="6">The sequence shown here is derived from an EMBL/GenBank/DDBJ whole genome shotgun (WGS) entry which is preliminary data.</text>
</comment>
<dbReference type="InterPro" id="IPR011006">
    <property type="entry name" value="CheY-like_superfamily"/>
</dbReference>
<organism evidence="6 7">
    <name type="scientific">Nocardiopsis composta</name>
    <dbReference type="NCBI Taxonomy" id="157465"/>
    <lineage>
        <taxon>Bacteria</taxon>
        <taxon>Bacillati</taxon>
        <taxon>Actinomycetota</taxon>
        <taxon>Actinomycetes</taxon>
        <taxon>Streptosporangiales</taxon>
        <taxon>Nocardiopsidaceae</taxon>
        <taxon>Nocardiopsis</taxon>
    </lineage>
</organism>
<evidence type="ECO:0000313" key="7">
    <source>
        <dbReference type="Proteomes" id="UP000572635"/>
    </source>
</evidence>
<proteinExistence type="predicted"/>
<dbReference type="GO" id="GO:0000156">
    <property type="term" value="F:phosphorelay response regulator activity"/>
    <property type="evidence" value="ECO:0007669"/>
    <property type="project" value="TreeGrafter"/>
</dbReference>
<dbReference type="CDD" id="cd00383">
    <property type="entry name" value="trans_reg_C"/>
    <property type="match status" value="1"/>
</dbReference>
<dbReference type="PANTHER" id="PTHR48111:SF36">
    <property type="entry name" value="TRANSCRIPTIONAL REGULATORY PROTEIN CUTR"/>
    <property type="match status" value="1"/>
</dbReference>
<gene>
    <name evidence="6" type="ORF">HDA36_003998</name>
</gene>
<keyword evidence="2" id="KW-0597">Phosphoprotein</keyword>
<evidence type="ECO:0000259" key="5">
    <source>
        <dbReference type="PROSITE" id="PS51755"/>
    </source>
</evidence>
<evidence type="ECO:0000259" key="4">
    <source>
        <dbReference type="PROSITE" id="PS50110"/>
    </source>
</evidence>
<feature type="modified residue" description="4-aspartylphosphate" evidence="2">
    <location>
        <position position="51"/>
    </location>
</feature>
<feature type="DNA-binding region" description="OmpR/PhoB-type" evidence="3">
    <location>
        <begin position="125"/>
        <end position="218"/>
    </location>
</feature>
<dbReference type="AlphaFoldDB" id="A0A7W8VFF3"/>
<dbReference type="InterPro" id="IPR001789">
    <property type="entry name" value="Sig_transdc_resp-reg_receiver"/>
</dbReference>
<dbReference type="Pfam" id="PF00072">
    <property type="entry name" value="Response_reg"/>
    <property type="match status" value="1"/>
</dbReference>
<evidence type="ECO:0000313" key="6">
    <source>
        <dbReference type="EMBL" id="MBB5433914.1"/>
    </source>
</evidence>
<dbReference type="GO" id="GO:0005829">
    <property type="term" value="C:cytosol"/>
    <property type="evidence" value="ECO:0007669"/>
    <property type="project" value="TreeGrafter"/>
</dbReference>
<dbReference type="PROSITE" id="PS51755">
    <property type="entry name" value="OMPR_PHOB"/>
    <property type="match status" value="1"/>
</dbReference>
<dbReference type="InterPro" id="IPR039420">
    <property type="entry name" value="WalR-like"/>
</dbReference>
<evidence type="ECO:0000256" key="2">
    <source>
        <dbReference type="PROSITE-ProRule" id="PRU00169"/>
    </source>
</evidence>
<dbReference type="GO" id="GO:0000976">
    <property type="term" value="F:transcription cis-regulatory region binding"/>
    <property type="evidence" value="ECO:0007669"/>
    <property type="project" value="TreeGrafter"/>
</dbReference>
<name>A0A7W8VFF3_9ACTN</name>
<keyword evidence="1 3" id="KW-0238">DNA-binding</keyword>
<dbReference type="SMART" id="SM00862">
    <property type="entry name" value="Trans_reg_C"/>
    <property type="match status" value="1"/>
</dbReference>
<dbReference type="Gene3D" id="3.40.50.2300">
    <property type="match status" value="1"/>
</dbReference>
<keyword evidence="7" id="KW-1185">Reference proteome</keyword>
<evidence type="ECO:0000256" key="3">
    <source>
        <dbReference type="PROSITE-ProRule" id="PRU01091"/>
    </source>
</evidence>
<dbReference type="RefSeq" id="WP_184394082.1">
    <property type="nucleotide sequence ID" value="NZ_BAAAJD010000135.1"/>
</dbReference>
<sequence length="218" mass="23659">MRILIVEDTEALADMLADGLRGEGMAVDVAYDGDTGLEMAMVHGYDVVVLDRDLPRRHGDEVCERLVGDPSVQARVLMLTAAGGVDDRVEGFNLGADDYLPKPFAYPELVVRVRALARRSRPAPPPVLRRAGLELDPHRRTAARDGRPLDLTPKELGVLEELLLADGAPVSPVQLTEKVWDANLDAASGVLKVVVHGLRRKLGDPPLISTVLGHGYRI</sequence>